<gene>
    <name evidence="1" type="ORF">LPB136_06185</name>
</gene>
<reference evidence="1 2" key="1">
    <citation type="submission" date="2016-11" db="EMBL/GenBank/DDBJ databases">
        <title>Tenacibaculum sp. LPB0136, isolated from marine environment.</title>
        <authorList>
            <person name="Kim E."/>
            <person name="Yi H."/>
        </authorList>
    </citation>
    <scope>NUCLEOTIDE SEQUENCE [LARGE SCALE GENOMIC DNA]</scope>
    <source>
        <strain evidence="1 2">LPB0136</strain>
    </source>
</reference>
<dbReference type="STRING" id="1850252.LPB136_06185"/>
<evidence type="ECO:0000313" key="2">
    <source>
        <dbReference type="Proteomes" id="UP000181898"/>
    </source>
</evidence>
<keyword evidence="2" id="KW-1185">Reference proteome</keyword>
<dbReference type="CDD" id="cd00552">
    <property type="entry name" value="RaiA"/>
    <property type="match status" value="1"/>
</dbReference>
<proteinExistence type="predicted"/>
<dbReference type="InterPro" id="IPR036567">
    <property type="entry name" value="RHF-like"/>
</dbReference>
<sequence length="102" mass="11682">MKVFTQSVNFNADSDLLKFIEKKVEALEKFHDKIVDAEVFLKVQNTSDKENKITEIKINIPGSELMVKKQAKTFEEGVSTAIDSLKRQLKKSKEKHRDSLVS</sequence>
<dbReference type="SUPFAM" id="SSF69754">
    <property type="entry name" value="Ribosome binding protein Y (YfiA homologue)"/>
    <property type="match status" value="1"/>
</dbReference>
<dbReference type="KEGG" id="ten:LPB136_06185"/>
<dbReference type="AlphaFoldDB" id="A0A1L3JIJ8"/>
<name>A0A1L3JIJ8_9FLAO</name>
<dbReference type="NCBIfam" id="TIGR00741">
    <property type="entry name" value="yfiA"/>
    <property type="match status" value="1"/>
</dbReference>
<dbReference type="OrthoDB" id="9808702at2"/>
<dbReference type="Pfam" id="PF02482">
    <property type="entry name" value="Ribosomal_S30AE"/>
    <property type="match status" value="1"/>
</dbReference>
<dbReference type="EMBL" id="CP018155">
    <property type="protein sequence ID" value="APG64966.1"/>
    <property type="molecule type" value="Genomic_DNA"/>
</dbReference>
<dbReference type="Proteomes" id="UP000181898">
    <property type="component" value="Chromosome"/>
</dbReference>
<dbReference type="Gene3D" id="3.30.160.100">
    <property type="entry name" value="Ribosome hibernation promotion factor-like"/>
    <property type="match status" value="1"/>
</dbReference>
<accession>A0A1L3JIJ8</accession>
<evidence type="ECO:0000313" key="1">
    <source>
        <dbReference type="EMBL" id="APG64966.1"/>
    </source>
</evidence>
<dbReference type="InterPro" id="IPR003489">
    <property type="entry name" value="RHF/RaiA"/>
</dbReference>
<dbReference type="RefSeq" id="WP_072555292.1">
    <property type="nucleotide sequence ID" value="NZ_CP018155.1"/>
</dbReference>
<protein>
    <submittedName>
        <fullName evidence="1">Ribosomal subunit interface protein</fullName>
    </submittedName>
</protein>
<organism evidence="1 2">
    <name type="scientific">Tenacibaculum todarodis</name>
    <dbReference type="NCBI Taxonomy" id="1850252"/>
    <lineage>
        <taxon>Bacteria</taxon>
        <taxon>Pseudomonadati</taxon>
        <taxon>Bacteroidota</taxon>
        <taxon>Flavobacteriia</taxon>
        <taxon>Flavobacteriales</taxon>
        <taxon>Flavobacteriaceae</taxon>
        <taxon>Tenacibaculum</taxon>
    </lineage>
</organism>